<feature type="region of interest" description="Disordered" evidence="1">
    <location>
        <begin position="158"/>
        <end position="259"/>
    </location>
</feature>
<dbReference type="InterPro" id="IPR012466">
    <property type="entry name" value="NECAP_PHear"/>
</dbReference>
<dbReference type="EMBL" id="AJWJ01000419">
    <property type="protein sequence ID" value="KAF2071039.1"/>
    <property type="molecule type" value="Genomic_DNA"/>
</dbReference>
<feature type="compositionally biased region" description="Low complexity" evidence="1">
    <location>
        <begin position="198"/>
        <end position="228"/>
    </location>
</feature>
<organism evidence="3 4">
    <name type="scientific">Polysphondylium violaceum</name>
    <dbReference type="NCBI Taxonomy" id="133409"/>
    <lineage>
        <taxon>Eukaryota</taxon>
        <taxon>Amoebozoa</taxon>
        <taxon>Evosea</taxon>
        <taxon>Eumycetozoa</taxon>
        <taxon>Dictyostelia</taxon>
        <taxon>Dictyosteliales</taxon>
        <taxon>Dictyosteliaceae</taxon>
        <taxon>Polysphondylium</taxon>
    </lineage>
</organism>
<dbReference type="CDD" id="cd13228">
    <property type="entry name" value="PHear_NECAP"/>
    <property type="match status" value="1"/>
</dbReference>
<accession>A0A8J4V4R5</accession>
<dbReference type="Proteomes" id="UP000695562">
    <property type="component" value="Unassembled WGS sequence"/>
</dbReference>
<evidence type="ECO:0000313" key="4">
    <source>
        <dbReference type="Proteomes" id="UP000695562"/>
    </source>
</evidence>
<keyword evidence="4" id="KW-1185">Reference proteome</keyword>
<dbReference type="PANTHER" id="PTHR12847">
    <property type="entry name" value="ATP-BINDING CASSETTE ABC TRANSPORTER-RELATED"/>
    <property type="match status" value="1"/>
</dbReference>
<dbReference type="AlphaFoldDB" id="A0A8J4V4R5"/>
<dbReference type="PANTHER" id="PTHR12847:SF9">
    <property type="entry name" value="NECAP-LIKE PROTEIN CG9132"/>
    <property type="match status" value="1"/>
</dbReference>
<comment type="caution">
    <text evidence="3">The sequence shown here is derived from an EMBL/GenBank/DDBJ whole genome shotgun (WGS) entry which is preliminary data.</text>
</comment>
<dbReference type="GO" id="GO:0006897">
    <property type="term" value="P:endocytosis"/>
    <property type="evidence" value="ECO:0007669"/>
    <property type="project" value="InterPro"/>
</dbReference>
<dbReference type="Gene3D" id="2.30.29.30">
    <property type="entry name" value="Pleckstrin-homology domain (PH domain)/Phosphotyrosine-binding domain (PTB)"/>
    <property type="match status" value="1"/>
</dbReference>
<evidence type="ECO:0000256" key="1">
    <source>
        <dbReference type="SAM" id="MobiDB-lite"/>
    </source>
</evidence>
<sequence length="259" mass="29426">MEEDYEHTLLIKKECFIYRIPPRPNAAGYKAQDWDPSTYIWSGRLVIVARGDFITIRFEDTNSGEIFAQCPVDSTSVEPVIDSSRYFVIKIKDGERHAFVGMGFTDRSDAFDFNAALQDHQNYVKNKKDIEIARKNYDTQPKKDYSLKQGMTIHIPLKSTSNVSPKPPTSNAPVFTSASGGGFLISPPPPSRGVRSVQQQPQSQQQNFFSSPSQQQQQTQQTQQQQSQDPFAQFYSSPQPQQPQQTQQQSSPFNNNSWF</sequence>
<evidence type="ECO:0000259" key="2">
    <source>
        <dbReference type="Pfam" id="PF07933"/>
    </source>
</evidence>
<dbReference type="Pfam" id="PF07933">
    <property type="entry name" value="DUF1681"/>
    <property type="match status" value="1"/>
</dbReference>
<proteinExistence type="predicted"/>
<reference evidence="3" key="1">
    <citation type="submission" date="2020-01" db="EMBL/GenBank/DDBJ databases">
        <title>Development of genomics and gene disruption for Polysphondylium violaceum indicates a role for the polyketide synthase stlB in stalk morphogenesis.</title>
        <authorList>
            <person name="Narita B."/>
            <person name="Kawabe Y."/>
            <person name="Kin K."/>
            <person name="Saito T."/>
            <person name="Gibbs R."/>
            <person name="Kuspa A."/>
            <person name="Muzny D."/>
            <person name="Queller D."/>
            <person name="Richards S."/>
            <person name="Strassman J."/>
            <person name="Sucgang R."/>
            <person name="Worley K."/>
            <person name="Schaap P."/>
        </authorList>
    </citation>
    <scope>NUCLEOTIDE SEQUENCE</scope>
    <source>
        <strain evidence="3">QSvi11</strain>
    </source>
</reference>
<dbReference type="OrthoDB" id="10265489at2759"/>
<dbReference type="InterPro" id="IPR011993">
    <property type="entry name" value="PH-like_dom_sf"/>
</dbReference>
<name>A0A8J4V4R5_9MYCE</name>
<dbReference type="SUPFAM" id="SSF50729">
    <property type="entry name" value="PH domain-like"/>
    <property type="match status" value="1"/>
</dbReference>
<evidence type="ECO:0000313" key="3">
    <source>
        <dbReference type="EMBL" id="KAF2071039.1"/>
    </source>
</evidence>
<feature type="domain" description="NECAP PHear" evidence="2">
    <location>
        <begin position="5"/>
        <end position="158"/>
    </location>
</feature>
<dbReference type="GO" id="GO:0030125">
    <property type="term" value="C:clathrin vesicle coat"/>
    <property type="evidence" value="ECO:0007669"/>
    <property type="project" value="TreeGrafter"/>
</dbReference>
<gene>
    <name evidence="3" type="ORF">CYY_007637</name>
</gene>
<feature type="compositionally biased region" description="Low complexity" evidence="1">
    <location>
        <begin position="236"/>
        <end position="252"/>
    </location>
</feature>
<protein>
    <recommendedName>
        <fullName evidence="2">NECAP PHear domain-containing protein</fullName>
    </recommendedName>
</protein>